<dbReference type="Pfam" id="PF17771">
    <property type="entry name" value="ADAMTS_CR_2"/>
    <property type="match status" value="1"/>
</dbReference>
<evidence type="ECO:0000256" key="4">
    <source>
        <dbReference type="ARBA" id="ARBA00022833"/>
    </source>
</evidence>
<evidence type="ECO:0000256" key="6">
    <source>
        <dbReference type="ARBA" id="ARBA00023157"/>
    </source>
</evidence>
<keyword evidence="11" id="KW-1185">Reference proteome</keyword>
<evidence type="ECO:0000256" key="9">
    <source>
        <dbReference type="SAM" id="Phobius"/>
    </source>
</evidence>
<dbReference type="PANTHER" id="PTHR11905:SF159">
    <property type="entry name" value="ADAM METALLOPROTEASE"/>
    <property type="match status" value="1"/>
</dbReference>
<keyword evidence="9" id="KW-0472">Membrane</keyword>
<evidence type="ECO:0000256" key="5">
    <source>
        <dbReference type="ARBA" id="ARBA00023049"/>
    </source>
</evidence>
<keyword evidence="5" id="KW-0482">Metalloprotease</keyword>
<keyword evidence="6" id="KW-1015">Disulfide bond</keyword>
<feature type="binding site" evidence="8">
    <location>
        <position position="117"/>
    </location>
    <ligand>
        <name>Zn(2+)</name>
        <dbReference type="ChEBI" id="CHEBI:29105"/>
        <note>catalytic</note>
    </ligand>
</feature>
<evidence type="ECO:0000256" key="7">
    <source>
        <dbReference type="ARBA" id="ARBA00023180"/>
    </source>
</evidence>
<evidence type="ECO:0000256" key="3">
    <source>
        <dbReference type="ARBA" id="ARBA00022801"/>
    </source>
</evidence>
<feature type="transmembrane region" description="Helical" evidence="9">
    <location>
        <begin position="48"/>
        <end position="67"/>
    </location>
</feature>
<evidence type="ECO:0000259" key="10">
    <source>
        <dbReference type="PROSITE" id="PS50215"/>
    </source>
</evidence>
<dbReference type="Pfam" id="PF13574">
    <property type="entry name" value="Reprolysin_2"/>
    <property type="match status" value="1"/>
</dbReference>
<evidence type="ECO:0000313" key="12">
    <source>
        <dbReference type="RefSeq" id="XP_013789109.2"/>
    </source>
</evidence>
<dbReference type="PANTHER" id="PTHR11905">
    <property type="entry name" value="ADAM A DISINTEGRIN AND METALLOPROTEASE DOMAIN"/>
    <property type="match status" value="1"/>
</dbReference>
<dbReference type="Gene3D" id="3.40.390.10">
    <property type="entry name" value="Collagenase (Catalytic Domain)"/>
    <property type="match status" value="1"/>
</dbReference>
<feature type="non-terminal residue" evidence="12">
    <location>
        <position position="1"/>
    </location>
</feature>
<dbReference type="InterPro" id="IPR041645">
    <property type="entry name" value="ADAMTS_CR_2"/>
</dbReference>
<dbReference type="SUPFAM" id="SSF55486">
    <property type="entry name" value="Metalloproteases ('zincins'), catalytic domain"/>
    <property type="match status" value="1"/>
</dbReference>
<accession>A0ABM1BUU2</accession>
<keyword evidence="3" id="KW-0378">Hydrolase</keyword>
<reference evidence="12" key="1">
    <citation type="submission" date="2025-08" db="UniProtKB">
        <authorList>
            <consortium name="RefSeq"/>
        </authorList>
    </citation>
    <scope>IDENTIFICATION</scope>
    <source>
        <tissue evidence="12">Muscle</tissue>
    </source>
</reference>
<organism evidence="11 12">
    <name type="scientific">Limulus polyphemus</name>
    <name type="common">Atlantic horseshoe crab</name>
    <dbReference type="NCBI Taxonomy" id="6850"/>
    <lineage>
        <taxon>Eukaryota</taxon>
        <taxon>Metazoa</taxon>
        <taxon>Ecdysozoa</taxon>
        <taxon>Arthropoda</taxon>
        <taxon>Chelicerata</taxon>
        <taxon>Merostomata</taxon>
        <taxon>Xiphosura</taxon>
        <taxon>Limulidae</taxon>
        <taxon>Limulus</taxon>
    </lineage>
</organism>
<keyword evidence="1" id="KW-0645">Protease</keyword>
<dbReference type="PROSITE" id="PS50215">
    <property type="entry name" value="ADAM_MEPRO"/>
    <property type="match status" value="1"/>
</dbReference>
<dbReference type="RefSeq" id="XP_013789109.2">
    <property type="nucleotide sequence ID" value="XM_013933655.2"/>
</dbReference>
<keyword evidence="9" id="KW-1133">Transmembrane helix</keyword>
<evidence type="ECO:0000313" key="11">
    <source>
        <dbReference type="Proteomes" id="UP000694941"/>
    </source>
</evidence>
<protein>
    <submittedName>
        <fullName evidence="12">Uncharacterized protein LOC106472982</fullName>
    </submittedName>
</protein>
<evidence type="ECO:0000256" key="8">
    <source>
        <dbReference type="PROSITE-ProRule" id="PRU00276"/>
    </source>
</evidence>
<name>A0ABM1BUU2_LIMPO</name>
<keyword evidence="7" id="KW-0325">Glycoprotein</keyword>
<dbReference type="InterPro" id="IPR024079">
    <property type="entry name" value="MetalloPept_cat_dom_sf"/>
</dbReference>
<feature type="binding site" evidence="8">
    <location>
        <position position="121"/>
    </location>
    <ligand>
        <name>Zn(2+)</name>
        <dbReference type="ChEBI" id="CHEBI:29105"/>
        <note>catalytic</note>
    </ligand>
</feature>
<proteinExistence type="predicted"/>
<comment type="caution">
    <text evidence="8">Lacks conserved residue(s) required for the propagation of feature annotation.</text>
</comment>
<evidence type="ECO:0000256" key="1">
    <source>
        <dbReference type="ARBA" id="ARBA00022670"/>
    </source>
</evidence>
<dbReference type="GeneID" id="106472982"/>
<sequence length="406" mass="45627">EGVLGNGLRVAPSNDTVVHSNNRIALHKVMRVKEHSVTLPDTSPVFEFIINAYLSCFVLFFFCCCFFRKDLVDTVNGQRTSSITGLTWIGGACNELYRYAIAEDTPGLFDGVDTHVHEIAHLLGAIHDGDGPPVHMPNSPGAKMCPQNEGYVMSYVDGGLNKFRFSPCSQDQFKYFLGLEESACLRSETKPSQIPPSQILPGQVIPNERRCQLLHPDIKEVSVYKNPYGQECKLYCQQPEEMDGFKYYVHAGLDGTPCGNNMKICLLGECVKPRTTSTPDRKPSTPPSDNYNREIYKVRFGQGYNIGNPSLHRGRVNKLYRRLQFRFLRDNAFCRQINPLFSRARPYKVPFNPCVINCGSPSTGNWFVTMPDGTHCGFYGGCLGGECVPGLRRRRRKKHFSGHVHV</sequence>
<dbReference type="InterPro" id="IPR001590">
    <property type="entry name" value="Peptidase_M12B"/>
</dbReference>
<dbReference type="Proteomes" id="UP000694941">
    <property type="component" value="Unplaced"/>
</dbReference>
<keyword evidence="9" id="KW-0812">Transmembrane</keyword>
<dbReference type="Gene3D" id="3.40.1620.60">
    <property type="match status" value="1"/>
</dbReference>
<feature type="active site" evidence="8">
    <location>
        <position position="118"/>
    </location>
</feature>
<keyword evidence="4 8" id="KW-0862">Zinc</keyword>
<feature type="domain" description="Peptidase M12B" evidence="10">
    <location>
        <begin position="81"/>
        <end position="189"/>
    </location>
</feature>
<keyword evidence="2 8" id="KW-0479">Metal-binding</keyword>
<feature type="binding site" evidence="8">
    <location>
        <position position="127"/>
    </location>
    <ligand>
        <name>Zn(2+)</name>
        <dbReference type="ChEBI" id="CHEBI:29105"/>
        <note>catalytic</note>
    </ligand>
</feature>
<gene>
    <name evidence="12" type="primary">LOC106472982</name>
</gene>
<evidence type="ECO:0000256" key="2">
    <source>
        <dbReference type="ARBA" id="ARBA00022723"/>
    </source>
</evidence>